<dbReference type="InterPro" id="IPR000415">
    <property type="entry name" value="Nitroreductase-like"/>
</dbReference>
<dbReference type="SUPFAM" id="SSF55469">
    <property type="entry name" value="FMN-dependent nitroreductase-like"/>
    <property type="match status" value="1"/>
</dbReference>
<proteinExistence type="inferred from homology"/>
<sequence length="222" mass="25099">MDVIEALKSRHSTRAYQPKAVDKETILKIMEGANSTPSWANTQPWEVFVAVGKTLDSIRSRYREHFTNQVPLNPDIPRPQQWPEAHQERTREMGAAHLKLLGIDRDDQEARAIMVERNLNFFGAPAVIFLCLDKDLSQWSLYDLGSFSQSIMLAAQHYGLNTIPAIMLVAYPDVIRTELKIPAHLNIAMGIALGYGDSDHIESKFITTRRPVAEFVRISGIE</sequence>
<comment type="similarity">
    <text evidence="2">Belongs to the nitroreductase family.</text>
</comment>
<evidence type="ECO:0000256" key="1">
    <source>
        <dbReference type="ARBA" id="ARBA00001917"/>
    </source>
</evidence>
<gene>
    <name evidence="7" type="ORF">DCMF_09260</name>
</gene>
<feature type="domain" description="Nitroreductase" evidence="6">
    <location>
        <begin position="7"/>
        <end position="195"/>
    </location>
</feature>
<evidence type="ECO:0000259" key="6">
    <source>
        <dbReference type="Pfam" id="PF00881"/>
    </source>
</evidence>
<reference evidence="7 8" key="1">
    <citation type="submission" date="2016-10" db="EMBL/GenBank/DDBJ databases">
        <title>Complete Genome Sequence of Peptococcaceae strain DCMF.</title>
        <authorList>
            <person name="Edwards R.J."/>
            <person name="Holland S.I."/>
            <person name="Deshpande N.P."/>
            <person name="Wong Y.K."/>
            <person name="Ertan H."/>
            <person name="Manefield M."/>
            <person name="Russell T.L."/>
            <person name="Lee M.J."/>
        </authorList>
    </citation>
    <scope>NUCLEOTIDE SEQUENCE [LARGE SCALE GENOMIC DNA]</scope>
    <source>
        <strain evidence="7 8">DCMF</strain>
    </source>
</reference>
<dbReference type="PANTHER" id="PTHR43673:SF2">
    <property type="entry name" value="NITROREDUCTASE"/>
    <property type="match status" value="1"/>
</dbReference>
<dbReference type="PANTHER" id="PTHR43673">
    <property type="entry name" value="NAD(P)H NITROREDUCTASE YDGI-RELATED"/>
    <property type="match status" value="1"/>
</dbReference>
<keyword evidence="3" id="KW-0285">Flavoprotein</keyword>
<dbReference type="CDD" id="cd02136">
    <property type="entry name" value="PnbA_NfnB-like"/>
    <property type="match status" value="1"/>
</dbReference>
<dbReference type="AlphaFoldDB" id="A0A3G1KR46"/>
<dbReference type="GO" id="GO:0016491">
    <property type="term" value="F:oxidoreductase activity"/>
    <property type="evidence" value="ECO:0007669"/>
    <property type="project" value="UniProtKB-KW"/>
</dbReference>
<evidence type="ECO:0000256" key="4">
    <source>
        <dbReference type="ARBA" id="ARBA00022643"/>
    </source>
</evidence>
<evidence type="ECO:0000256" key="3">
    <source>
        <dbReference type="ARBA" id="ARBA00022630"/>
    </source>
</evidence>
<dbReference type="Pfam" id="PF00881">
    <property type="entry name" value="Nitroreductase"/>
    <property type="match status" value="1"/>
</dbReference>
<dbReference type="OrthoDB" id="9812105at2"/>
<evidence type="ECO:0000256" key="2">
    <source>
        <dbReference type="ARBA" id="ARBA00007118"/>
    </source>
</evidence>
<keyword evidence="5" id="KW-0560">Oxidoreductase</keyword>
<organism evidence="7 8">
    <name type="scientific">Formimonas warabiya</name>
    <dbReference type="NCBI Taxonomy" id="1761012"/>
    <lineage>
        <taxon>Bacteria</taxon>
        <taxon>Bacillati</taxon>
        <taxon>Bacillota</taxon>
        <taxon>Clostridia</taxon>
        <taxon>Eubacteriales</taxon>
        <taxon>Peptococcaceae</taxon>
        <taxon>Candidatus Formimonas</taxon>
    </lineage>
</organism>
<keyword evidence="4" id="KW-0288">FMN</keyword>
<accession>A0A3G1KR46</accession>
<protein>
    <recommendedName>
        <fullName evidence="6">Nitroreductase domain-containing protein</fullName>
    </recommendedName>
</protein>
<comment type="cofactor">
    <cofactor evidence="1">
        <name>FMN</name>
        <dbReference type="ChEBI" id="CHEBI:58210"/>
    </cofactor>
</comment>
<keyword evidence="8" id="KW-1185">Reference proteome</keyword>
<dbReference type="Gene3D" id="3.40.109.10">
    <property type="entry name" value="NADH Oxidase"/>
    <property type="match status" value="1"/>
</dbReference>
<evidence type="ECO:0000313" key="8">
    <source>
        <dbReference type="Proteomes" id="UP000323521"/>
    </source>
</evidence>
<evidence type="ECO:0000256" key="5">
    <source>
        <dbReference type="ARBA" id="ARBA00023002"/>
    </source>
</evidence>
<dbReference type="Proteomes" id="UP000323521">
    <property type="component" value="Chromosome"/>
</dbReference>
<evidence type="ECO:0000313" key="7">
    <source>
        <dbReference type="EMBL" id="ATW24934.1"/>
    </source>
</evidence>
<dbReference type="EMBL" id="CP017634">
    <property type="protein sequence ID" value="ATW24934.1"/>
    <property type="molecule type" value="Genomic_DNA"/>
</dbReference>
<dbReference type="InterPro" id="IPR029479">
    <property type="entry name" value="Nitroreductase"/>
</dbReference>
<dbReference type="KEGG" id="fwa:DCMF_09260"/>
<name>A0A3G1KR46_FORW1</name>
<dbReference type="RefSeq" id="WP_148134171.1">
    <property type="nucleotide sequence ID" value="NZ_CP017634.1"/>
</dbReference>